<protein>
    <submittedName>
        <fullName evidence="1">16684_t:CDS:1</fullName>
    </submittedName>
</protein>
<proteinExistence type="predicted"/>
<accession>A0A9N9CUB9</accession>
<name>A0A9N9CUB9_9GLOM</name>
<comment type="caution">
    <text evidence="1">The sequence shown here is derived from an EMBL/GenBank/DDBJ whole genome shotgun (WGS) entry which is preliminary data.</text>
</comment>
<dbReference type="Proteomes" id="UP000789570">
    <property type="component" value="Unassembled WGS sequence"/>
</dbReference>
<dbReference type="OrthoDB" id="10044727at2759"/>
<dbReference type="EMBL" id="CAJVPQ010003008">
    <property type="protein sequence ID" value="CAG8615428.1"/>
    <property type="molecule type" value="Genomic_DNA"/>
</dbReference>
<gene>
    <name evidence="1" type="ORF">FCALED_LOCUS9284</name>
</gene>
<evidence type="ECO:0000313" key="2">
    <source>
        <dbReference type="Proteomes" id="UP000789570"/>
    </source>
</evidence>
<keyword evidence="2" id="KW-1185">Reference proteome</keyword>
<dbReference type="AlphaFoldDB" id="A0A9N9CUB9"/>
<reference evidence="1" key="1">
    <citation type="submission" date="2021-06" db="EMBL/GenBank/DDBJ databases">
        <authorList>
            <person name="Kallberg Y."/>
            <person name="Tangrot J."/>
            <person name="Rosling A."/>
        </authorList>
    </citation>
    <scope>NUCLEOTIDE SEQUENCE</scope>
    <source>
        <strain evidence="1">UK204</strain>
    </source>
</reference>
<evidence type="ECO:0000313" key="1">
    <source>
        <dbReference type="EMBL" id="CAG8615428.1"/>
    </source>
</evidence>
<organism evidence="1 2">
    <name type="scientific">Funneliformis caledonium</name>
    <dbReference type="NCBI Taxonomy" id="1117310"/>
    <lineage>
        <taxon>Eukaryota</taxon>
        <taxon>Fungi</taxon>
        <taxon>Fungi incertae sedis</taxon>
        <taxon>Mucoromycota</taxon>
        <taxon>Glomeromycotina</taxon>
        <taxon>Glomeromycetes</taxon>
        <taxon>Glomerales</taxon>
        <taxon>Glomeraceae</taxon>
        <taxon>Funneliformis</taxon>
    </lineage>
</organism>
<sequence length="62" mass="7334">MTFPDNHPVEKLREQPKEIKKVLEERNLWPKKKINLVCKKCSKKNADNDENDEIRTVSEVSL</sequence>